<dbReference type="AlphaFoldDB" id="A0A4R2RBA3"/>
<dbReference type="SUPFAM" id="SSF52540">
    <property type="entry name" value="P-loop containing nucleoside triphosphate hydrolases"/>
    <property type="match status" value="1"/>
</dbReference>
<proteinExistence type="predicted"/>
<sequence length="762" mass="84396">MTSAVSKYHTKPRKGNPTVTLGDLKEAPIWVAWRENSDGRKLPVNPSTGRAAKSDSPGTWGSRKAAHKRAQGLQNGRPSGLGVMFAPVPQVRGWRLCGVDLDGCLDGDKLAPWASAVVDRFKSYTERSPSGTGAHILFLCRDSDMAALRDAGLVTPKGGAEFSLGGHTEIALFLGGRYFTVTEDQLGDESTIRPVKRADLEWLIRDHGPAFKRAAGKASPKGGDESGSGIGFKFLCDRFREGMSEEEARDEIAQDDGDAGAWWHRAGDRQQDRTLQNARARITGEGAEIIALFDDLDDPDVEAAHILGIDPPGTDHDFELDEDGVIRAFTAAHKDELRFDHAAGSWFRFDGNSWRREETKLAHHYARQLATSMADDDPKAKPLRKVNVWEAIERGARTVREFVATSADWNRDPWLLGTPKGTVDLRTGVLRDGDPADHISRLTAAPPVPLERFDPARDCPRWLAFLDEALDGDAEAIRFLRMWGGYCLTGETKEHALVFVYGRGGSGKSTAINTMADILGEYSINVATSTLTAAKHDAHPEEIARLDGARLAWASETEKGRAWAENRIKALTGGDKITARFMRQNSFEFTPQMKLVIVGNNAPSLTSVDEAVKRRFIILPFDHPPKQKDADLPAKLKAEWPGILSWMIEGCLDWQAHGLFRPEVARRATEAYFAEQDIFAQWIEECCETGKHVADTTANLWDSWNAFALEIGEHPGNRKRSFPETLSQRGFDAIKDTLGIRGRGYRGLRVQKEDFTDDFEIL</sequence>
<dbReference type="InterPro" id="IPR045455">
    <property type="entry name" value="NrS-1_pol-like_helicase"/>
</dbReference>
<evidence type="ECO:0000256" key="2">
    <source>
        <dbReference type="ARBA" id="ARBA00022801"/>
    </source>
</evidence>
<evidence type="ECO:0000313" key="6">
    <source>
        <dbReference type="EMBL" id="TCP60600.1"/>
    </source>
</evidence>
<dbReference type="OrthoDB" id="9763644at2"/>
<dbReference type="PANTHER" id="PTHR35372:SF2">
    <property type="entry name" value="SF3 HELICASE DOMAIN-CONTAINING PROTEIN"/>
    <property type="match status" value="1"/>
</dbReference>
<evidence type="ECO:0000259" key="5">
    <source>
        <dbReference type="PROSITE" id="PS51206"/>
    </source>
</evidence>
<dbReference type="GO" id="GO:0016787">
    <property type="term" value="F:hydrolase activity"/>
    <property type="evidence" value="ECO:0007669"/>
    <property type="project" value="UniProtKB-KW"/>
</dbReference>
<organism evidence="6 7">
    <name type="scientific">Rhodovulum bhavnagarense</name>
    <dbReference type="NCBI Taxonomy" id="992286"/>
    <lineage>
        <taxon>Bacteria</taxon>
        <taxon>Pseudomonadati</taxon>
        <taxon>Pseudomonadota</taxon>
        <taxon>Alphaproteobacteria</taxon>
        <taxon>Rhodobacterales</taxon>
        <taxon>Paracoccaceae</taxon>
        <taxon>Rhodovulum</taxon>
    </lineage>
</organism>
<name>A0A4R2RBA3_9RHOB</name>
<dbReference type="Gene3D" id="3.40.50.300">
    <property type="entry name" value="P-loop containing nucleotide triphosphate hydrolases"/>
    <property type="match status" value="1"/>
</dbReference>
<protein>
    <submittedName>
        <fullName evidence="6">P4 family phage/plasmid primase-like protein</fullName>
    </submittedName>
</protein>
<evidence type="ECO:0000313" key="7">
    <source>
        <dbReference type="Proteomes" id="UP000295050"/>
    </source>
</evidence>
<keyword evidence="2" id="KW-0378">Hydrolase</keyword>
<feature type="region of interest" description="Disordered" evidence="4">
    <location>
        <begin position="1"/>
        <end position="20"/>
    </location>
</feature>
<keyword evidence="1" id="KW-0547">Nucleotide-binding</keyword>
<feature type="domain" description="SF3 helicase" evidence="5">
    <location>
        <begin position="475"/>
        <end position="634"/>
    </location>
</feature>
<gene>
    <name evidence="6" type="ORF">EV663_109108</name>
</gene>
<dbReference type="InterPro" id="IPR014015">
    <property type="entry name" value="Helicase_SF3_DNA-vir"/>
</dbReference>
<accession>A0A4R2RBA3</accession>
<evidence type="ECO:0000256" key="3">
    <source>
        <dbReference type="ARBA" id="ARBA00022840"/>
    </source>
</evidence>
<keyword evidence="3" id="KW-0067">ATP-binding</keyword>
<evidence type="ECO:0000256" key="4">
    <source>
        <dbReference type="SAM" id="MobiDB-lite"/>
    </source>
</evidence>
<dbReference type="InterPro" id="IPR027417">
    <property type="entry name" value="P-loop_NTPase"/>
</dbReference>
<feature type="region of interest" description="Disordered" evidence="4">
    <location>
        <begin position="38"/>
        <end position="78"/>
    </location>
</feature>
<dbReference type="Proteomes" id="UP000295050">
    <property type="component" value="Unassembled WGS sequence"/>
</dbReference>
<dbReference type="InterPro" id="IPR051620">
    <property type="entry name" value="ORF904-like_C"/>
</dbReference>
<dbReference type="InterPro" id="IPR006500">
    <property type="entry name" value="Helicase_put_C_phage/plasmid"/>
</dbReference>
<dbReference type="EMBL" id="SLXU01000009">
    <property type="protein sequence ID" value="TCP60600.1"/>
    <property type="molecule type" value="Genomic_DNA"/>
</dbReference>
<dbReference type="Pfam" id="PF19263">
    <property type="entry name" value="DUF5906"/>
    <property type="match status" value="1"/>
</dbReference>
<dbReference type="NCBIfam" id="TIGR01613">
    <property type="entry name" value="primase_Cterm"/>
    <property type="match status" value="1"/>
</dbReference>
<dbReference type="PROSITE" id="PS51206">
    <property type="entry name" value="SF3_HELICASE_1"/>
    <property type="match status" value="1"/>
</dbReference>
<dbReference type="PANTHER" id="PTHR35372">
    <property type="entry name" value="ATP BINDING PROTEIN-RELATED"/>
    <property type="match status" value="1"/>
</dbReference>
<reference evidence="6 7" key="1">
    <citation type="submission" date="2019-03" db="EMBL/GenBank/DDBJ databases">
        <title>Genomic Encyclopedia of Type Strains, Phase IV (KMG-IV): sequencing the most valuable type-strain genomes for metagenomic binning, comparative biology and taxonomic classification.</title>
        <authorList>
            <person name="Goeker M."/>
        </authorList>
    </citation>
    <scope>NUCLEOTIDE SEQUENCE [LARGE SCALE GENOMIC DNA]</scope>
    <source>
        <strain evidence="6 7">DSM 24766</strain>
    </source>
</reference>
<keyword evidence="7" id="KW-1185">Reference proteome</keyword>
<dbReference type="InterPro" id="IPR014818">
    <property type="entry name" value="Phage/plasmid_primase_P4_C"/>
</dbReference>
<dbReference type="SMART" id="SM00885">
    <property type="entry name" value="D5_N"/>
    <property type="match status" value="1"/>
</dbReference>
<evidence type="ECO:0000256" key="1">
    <source>
        <dbReference type="ARBA" id="ARBA00022741"/>
    </source>
</evidence>
<dbReference type="GO" id="GO:0005524">
    <property type="term" value="F:ATP binding"/>
    <property type="evidence" value="ECO:0007669"/>
    <property type="project" value="UniProtKB-KW"/>
</dbReference>
<comment type="caution">
    <text evidence="6">The sequence shown here is derived from an EMBL/GenBank/DDBJ whole genome shotgun (WGS) entry which is preliminary data.</text>
</comment>
<dbReference type="Pfam" id="PF08706">
    <property type="entry name" value="D5_N"/>
    <property type="match status" value="1"/>
</dbReference>